<feature type="region of interest" description="Disordered" evidence="1">
    <location>
        <begin position="32"/>
        <end position="51"/>
    </location>
</feature>
<organism evidence="2 3">
    <name type="scientific">Roseovarius indicus</name>
    <dbReference type="NCBI Taxonomy" id="540747"/>
    <lineage>
        <taxon>Bacteria</taxon>
        <taxon>Pseudomonadati</taxon>
        <taxon>Pseudomonadota</taxon>
        <taxon>Alphaproteobacteria</taxon>
        <taxon>Rhodobacterales</taxon>
        <taxon>Roseobacteraceae</taxon>
        <taxon>Roseovarius</taxon>
    </lineage>
</organism>
<dbReference type="KEGG" id="rid:RIdsm_03811"/>
<evidence type="ECO:0008006" key="4">
    <source>
        <dbReference type="Google" id="ProtNLM"/>
    </source>
</evidence>
<dbReference type="PROSITE" id="PS51257">
    <property type="entry name" value="PROKAR_LIPOPROTEIN"/>
    <property type="match status" value="1"/>
</dbReference>
<gene>
    <name evidence="2" type="ORF">RIdsm_03811</name>
</gene>
<dbReference type="EMBL" id="CP031598">
    <property type="protein sequence ID" value="QEW27986.1"/>
    <property type="molecule type" value="Genomic_DNA"/>
</dbReference>
<evidence type="ECO:0000313" key="2">
    <source>
        <dbReference type="EMBL" id="QEW27986.1"/>
    </source>
</evidence>
<accession>A0A5P3AGS8</accession>
<dbReference type="InterPro" id="IPR021323">
    <property type="entry name" value="DUF2927"/>
</dbReference>
<dbReference type="RefSeq" id="WP_236553370.1">
    <property type="nucleotide sequence ID" value="NZ_CP031598.1"/>
</dbReference>
<dbReference type="AlphaFoldDB" id="A0A5P3AGS8"/>
<dbReference type="Pfam" id="PF11150">
    <property type="entry name" value="DUF2927"/>
    <property type="match status" value="1"/>
</dbReference>
<proteinExistence type="predicted"/>
<evidence type="ECO:0000313" key="3">
    <source>
        <dbReference type="Proteomes" id="UP000325785"/>
    </source>
</evidence>
<sequence length="320" mass="34825">MSRPGGIGRLRPLWSGALAGLLVLSACDRAPVPTSKPHARPDGLVTEKPYEPSARSAALARHYARLQSHLLAQGLLRTGGGGVDTPYTERDVARNFERIAFYDEYVRGGGLQASRDGPDVLRKWVSPVRMSVEYGKSVSDEMKAADGPAVEAYAARLSRITGHDIALSDGAANFHVIFSSEDDRADTVARVRELAPEIGQATMDLVESPPRSIYCLVLTFVGASQPHTINKAIALIRTEQPELMRRSCIHEELAQGLGLGNDSDTARPSIFNDDEEFALLTTHDEELLRLLYHPNLTPGMTLEQARPLISRILAGDPGQI</sequence>
<name>A0A5P3AGS8_9RHOB</name>
<evidence type="ECO:0000256" key="1">
    <source>
        <dbReference type="SAM" id="MobiDB-lite"/>
    </source>
</evidence>
<reference evidence="2 3" key="1">
    <citation type="submission" date="2018-08" db="EMBL/GenBank/DDBJ databases">
        <title>Genetic Globetrotter - A new plasmid hitch-hiking vast phylogenetic and geographic distances.</title>
        <authorList>
            <person name="Vollmers J."/>
            <person name="Petersen J."/>
        </authorList>
    </citation>
    <scope>NUCLEOTIDE SEQUENCE [LARGE SCALE GENOMIC DNA]</scope>
    <source>
        <strain evidence="2 3">DSM 26383</strain>
    </source>
</reference>
<protein>
    <recommendedName>
        <fullName evidence="4">Lipoprotein</fullName>
    </recommendedName>
</protein>
<dbReference type="Proteomes" id="UP000325785">
    <property type="component" value="Chromosome"/>
</dbReference>